<evidence type="ECO:0000313" key="6">
    <source>
        <dbReference type="EMBL" id="MBP3944241.1"/>
    </source>
</evidence>
<dbReference type="InterPro" id="IPR003107">
    <property type="entry name" value="HAT"/>
</dbReference>
<evidence type="ECO:0000256" key="2">
    <source>
        <dbReference type="ARBA" id="ARBA00022803"/>
    </source>
</evidence>
<dbReference type="Pfam" id="PF14559">
    <property type="entry name" value="TPR_19"/>
    <property type="match status" value="1"/>
</dbReference>
<keyword evidence="4" id="KW-0732">Signal</keyword>
<keyword evidence="2 3" id="KW-0802">TPR repeat</keyword>
<name>A0A8T4HHV0_9SPHI</name>
<comment type="caution">
    <text evidence="6">The sequence shown here is derived from an EMBL/GenBank/DDBJ whole genome shotgun (WGS) entry which is preliminary data.</text>
</comment>
<dbReference type="NCBIfam" id="TIGR04390">
    <property type="entry name" value="OMP_YaiO_dom"/>
    <property type="match status" value="1"/>
</dbReference>
<feature type="chain" id="PRO_5035752834" evidence="4">
    <location>
        <begin position="26"/>
        <end position="955"/>
    </location>
</feature>
<dbReference type="AlphaFoldDB" id="A0A8T4HHV0"/>
<dbReference type="SUPFAM" id="SSF48452">
    <property type="entry name" value="TPR-like"/>
    <property type="match status" value="3"/>
</dbReference>
<keyword evidence="7" id="KW-1185">Reference proteome</keyword>
<dbReference type="InterPro" id="IPR019734">
    <property type="entry name" value="TPR_rpt"/>
</dbReference>
<dbReference type="InterPro" id="IPR051685">
    <property type="entry name" value="Ycf3/AcsC/BcsC/TPR_MFPF"/>
</dbReference>
<dbReference type="InterPro" id="IPR011990">
    <property type="entry name" value="TPR-like_helical_dom_sf"/>
</dbReference>
<dbReference type="Pfam" id="PF19413">
    <property type="entry name" value="YaiO"/>
    <property type="match status" value="1"/>
</dbReference>
<sequence>MRNSNIFKLLWSCLFIIFSLPYTSAQVQNDAMNQARAAGRLGNYAKALELTKRAHNQDPKDMDIKEFLGKCYLELGQLKNARVTLLDVLRKSPERLDSRYYLINVEARDKRYASAIGFVNEILERKPYDKELWMRKISFYKEMKNFPEMEKATIRLMQIYPNDAKIKEVYNAHVKDNAGKAIKKYDMLSAAAEYEAALKISKNDPGIYLGLINAYINLNDYNAALTASNKGLTVLPNNEAIFLKKISVLEAQTNYSEAISLLEQRMARRDNPKYRQLISYLIAESAKKQVNTDPYILYSKLYARNPGDKQAYDYILKMALERGNYNDAQELLSKGLKATPNSKELLVKQALVYEETKQPEKAFGIYQRLHKLFPNDTDIYEKYVAYAFNDAKQNLEDTDVKEALRGFQIASTHPEYRTDAKRKMFALYEMEKKYPEAIQVIDELIAENPRSEQYLLQKITLLSNMEAHDRAMAEAKIFYQQFPNEARFPDLLEEISVKFIKILNVQERYEEIIPVVDFLLQVDPRNKQAYSYGIGARVGLYKIDDALSFSKKAVQLYPDEKIFRLKNADLYAQLKDYGQASEVLKALKKDYPYNDTIRNAWLEAMYRDAKMQAANARQARERQIYEEILMDRPAEIPASISLAKLHLTNKEYEEALRILDRGMERNPLNEELVYYKGLAYEYLGDYPKAIAYQEAYRPLDSRYQEHKEHIALLKSKLYKNQVSFGYTNVKADSVAFNTSVANLEYAFSPNKNHSIVGRMNYAGRPSGVGIQGEVDYYLTLKNKSKSNFLFSGGLATKYFQKVKASVSYFQPLKGNWQTEVGIRYAKLTNDSNFLTGIVGVEKTLNTTWLNLRAFYMNDSKESYYNILAQARFYMLNERDYIVGMMSVGNAPEDTRLDFQLQNFLSFTNTLVGTGYFHHLSYKSRIGLLGTWANYQTNTNRYINQYNVSVSFLTKF</sequence>
<evidence type="ECO:0000256" key="1">
    <source>
        <dbReference type="ARBA" id="ARBA00022737"/>
    </source>
</evidence>
<evidence type="ECO:0000256" key="3">
    <source>
        <dbReference type="PROSITE-ProRule" id="PRU00339"/>
    </source>
</evidence>
<keyword evidence="1" id="KW-0677">Repeat</keyword>
<feature type="signal peptide" evidence="4">
    <location>
        <begin position="1"/>
        <end position="25"/>
    </location>
</feature>
<dbReference type="Gene3D" id="1.25.40.10">
    <property type="entry name" value="Tetratricopeptide repeat domain"/>
    <property type="match status" value="5"/>
</dbReference>
<dbReference type="PROSITE" id="PS50005">
    <property type="entry name" value="TPR"/>
    <property type="match status" value="2"/>
</dbReference>
<organism evidence="6 7">
    <name type="scientific">Rhinopithecimicrobium faecis</name>
    <dbReference type="NCBI Taxonomy" id="2820698"/>
    <lineage>
        <taxon>Bacteria</taxon>
        <taxon>Pseudomonadati</taxon>
        <taxon>Bacteroidota</taxon>
        <taxon>Sphingobacteriia</taxon>
        <taxon>Sphingobacteriales</taxon>
        <taxon>Sphingobacteriaceae</taxon>
        <taxon>Rhinopithecimicrobium</taxon>
    </lineage>
</organism>
<dbReference type="InterPro" id="IPR030887">
    <property type="entry name" value="Beta-barrel_YaiO"/>
</dbReference>
<evidence type="ECO:0000313" key="7">
    <source>
        <dbReference type="Proteomes" id="UP000679691"/>
    </source>
</evidence>
<evidence type="ECO:0000256" key="4">
    <source>
        <dbReference type="SAM" id="SignalP"/>
    </source>
</evidence>
<feature type="repeat" description="TPR" evidence="3">
    <location>
        <begin position="636"/>
        <end position="669"/>
    </location>
</feature>
<dbReference type="SMART" id="SM00386">
    <property type="entry name" value="HAT"/>
    <property type="match status" value="3"/>
</dbReference>
<dbReference type="PANTHER" id="PTHR44943">
    <property type="entry name" value="CELLULOSE SYNTHASE OPERON PROTEIN C"/>
    <property type="match status" value="1"/>
</dbReference>
<proteinExistence type="predicted"/>
<dbReference type="EMBL" id="JAGKSB010000015">
    <property type="protein sequence ID" value="MBP3944241.1"/>
    <property type="molecule type" value="Genomic_DNA"/>
</dbReference>
<gene>
    <name evidence="6" type="ORF">J5U18_11865</name>
</gene>
<accession>A0A8T4HHV0</accession>
<feature type="repeat" description="TPR" evidence="3">
    <location>
        <begin position="205"/>
        <end position="238"/>
    </location>
</feature>
<dbReference type="RefSeq" id="WP_353547747.1">
    <property type="nucleotide sequence ID" value="NZ_JAGKSB010000015.1"/>
</dbReference>
<dbReference type="Pfam" id="PF13432">
    <property type="entry name" value="TPR_16"/>
    <property type="match status" value="2"/>
</dbReference>
<protein>
    <submittedName>
        <fullName evidence="6">Tetratricopeptide repeat protein</fullName>
    </submittedName>
</protein>
<dbReference type="PANTHER" id="PTHR44943:SF8">
    <property type="entry name" value="TPR REPEAT-CONTAINING PROTEIN MJ0263"/>
    <property type="match status" value="1"/>
</dbReference>
<dbReference type="GO" id="GO:0006396">
    <property type="term" value="P:RNA processing"/>
    <property type="evidence" value="ECO:0007669"/>
    <property type="project" value="InterPro"/>
</dbReference>
<dbReference type="Proteomes" id="UP000679691">
    <property type="component" value="Unassembled WGS sequence"/>
</dbReference>
<evidence type="ECO:0000259" key="5">
    <source>
        <dbReference type="Pfam" id="PF19413"/>
    </source>
</evidence>
<dbReference type="SMART" id="SM00028">
    <property type="entry name" value="TPR"/>
    <property type="match status" value="8"/>
</dbReference>
<feature type="domain" description="YaiO beta-barrel" evidence="5">
    <location>
        <begin position="719"/>
        <end position="893"/>
    </location>
</feature>
<reference evidence="6" key="1">
    <citation type="submission" date="2021-03" db="EMBL/GenBank/DDBJ databases">
        <authorList>
            <person name="Lu T."/>
            <person name="Wang Q."/>
            <person name="Han X."/>
        </authorList>
    </citation>
    <scope>NUCLEOTIDE SEQUENCE</scope>
    <source>
        <strain evidence="6">WQ 2009</strain>
    </source>
</reference>